<dbReference type="SMART" id="SM00028">
    <property type="entry name" value="TPR"/>
    <property type="match status" value="11"/>
</dbReference>
<evidence type="ECO:0000256" key="4">
    <source>
        <dbReference type="SAM" id="Coils"/>
    </source>
</evidence>
<dbReference type="InterPro" id="IPR011990">
    <property type="entry name" value="TPR-like_helical_dom_sf"/>
</dbReference>
<dbReference type="PANTHER" id="PTHR45641">
    <property type="entry name" value="TETRATRICOPEPTIDE REPEAT PROTEIN (AFU_ORTHOLOGUE AFUA_6G03870)"/>
    <property type="match status" value="1"/>
</dbReference>
<dbReference type="InterPro" id="IPR006597">
    <property type="entry name" value="Sel1-like"/>
</dbReference>
<evidence type="ECO:0000256" key="2">
    <source>
        <dbReference type="ARBA" id="ARBA00022803"/>
    </source>
</evidence>
<feature type="repeat" description="TPR" evidence="3">
    <location>
        <begin position="780"/>
        <end position="813"/>
    </location>
</feature>
<dbReference type="Gene3D" id="1.25.40.10">
    <property type="entry name" value="Tetratricopeptide repeat domain"/>
    <property type="match status" value="3"/>
</dbReference>
<evidence type="ECO:0000313" key="6">
    <source>
        <dbReference type="Proteomes" id="UP000887097"/>
    </source>
</evidence>
<dbReference type="SUPFAM" id="SSF48452">
    <property type="entry name" value="TPR-like"/>
    <property type="match status" value="2"/>
</dbReference>
<feature type="coiled-coil region" evidence="4">
    <location>
        <begin position="217"/>
        <end position="244"/>
    </location>
</feature>
<evidence type="ECO:0000313" key="5">
    <source>
        <dbReference type="EMBL" id="GJG32739.1"/>
    </source>
</evidence>
<feature type="repeat" description="TPR" evidence="3">
    <location>
        <begin position="488"/>
        <end position="521"/>
    </location>
</feature>
<feature type="repeat" description="TPR" evidence="3">
    <location>
        <begin position="404"/>
        <end position="437"/>
    </location>
</feature>
<dbReference type="EMBL" id="BPTT01000001">
    <property type="protein sequence ID" value="GJG32739.1"/>
    <property type="molecule type" value="Genomic_DNA"/>
</dbReference>
<feature type="repeat" description="TPR" evidence="3">
    <location>
        <begin position="614"/>
        <end position="647"/>
    </location>
</feature>
<dbReference type="PROSITE" id="PS50005">
    <property type="entry name" value="TPR"/>
    <property type="match status" value="8"/>
</dbReference>
<comment type="caution">
    <text evidence="5">The sequence shown here is derived from an EMBL/GenBank/DDBJ whole genome shotgun (WGS) entry which is preliminary data.</text>
</comment>
<gene>
    <name evidence="5" type="ORF">PRMUPPPA20_08480</name>
</gene>
<dbReference type="PROSITE" id="PS50293">
    <property type="entry name" value="TPR_REGION"/>
    <property type="match status" value="2"/>
</dbReference>
<keyword evidence="1" id="KW-0677">Repeat</keyword>
<feature type="repeat" description="TPR" evidence="3">
    <location>
        <begin position="530"/>
        <end position="563"/>
    </location>
</feature>
<feature type="repeat" description="TPR" evidence="3">
    <location>
        <begin position="446"/>
        <end position="479"/>
    </location>
</feature>
<keyword evidence="4" id="KW-0175">Coiled coil</keyword>
<dbReference type="InterPro" id="IPR019734">
    <property type="entry name" value="TPR_rpt"/>
</dbReference>
<evidence type="ECO:0000256" key="3">
    <source>
        <dbReference type="PROSITE-ProRule" id="PRU00339"/>
    </source>
</evidence>
<dbReference type="Pfam" id="PF13424">
    <property type="entry name" value="TPR_12"/>
    <property type="match status" value="5"/>
</dbReference>
<keyword evidence="2 3" id="KW-0802">TPR repeat</keyword>
<dbReference type="GeneID" id="31499886"/>
<dbReference type="PANTHER" id="PTHR45641:SF19">
    <property type="entry name" value="NEPHROCYSTIN-3"/>
    <property type="match status" value="1"/>
</dbReference>
<dbReference type="RefSeq" id="WP_041385526.1">
    <property type="nucleotide sequence ID" value="NZ_BPTT01000001.1"/>
</dbReference>
<protein>
    <recommendedName>
        <fullName evidence="7">Tetratricopeptide repeat protein</fullName>
    </recommendedName>
</protein>
<feature type="repeat" description="TPR" evidence="3">
    <location>
        <begin position="740"/>
        <end position="773"/>
    </location>
</feature>
<organism evidence="5 6">
    <name type="scientific">Xylanibacter ruminicola</name>
    <name type="common">Prevotella ruminicola</name>
    <dbReference type="NCBI Taxonomy" id="839"/>
    <lineage>
        <taxon>Bacteria</taxon>
        <taxon>Pseudomonadati</taxon>
        <taxon>Bacteroidota</taxon>
        <taxon>Bacteroidia</taxon>
        <taxon>Bacteroidales</taxon>
        <taxon>Prevotellaceae</taxon>
        <taxon>Xylanibacter</taxon>
    </lineage>
</organism>
<accession>A0AA37I1F8</accession>
<dbReference type="Proteomes" id="UP000887097">
    <property type="component" value="Unassembled WGS sequence"/>
</dbReference>
<sequence>MKTIKIFLASSEEMDYDRMAFGNLVRRLDNMYEKRGIRIKLFEWEDYDSAYNDKRKQDEYNDYVRQSDIFLALFHKKAGEFTVEEFNIASEEFKEKASPKVYTYCKDLKTGEEETPELKDFKKQLFDEMGHFWCRYDNRESLQFQFVMQLQLVESNQMTDMKVEDGNVTINGLPIASMGKLKFASRNEEFIKMNEELASLPPKIEKARLRLEKFPDDEDLQDDLQTKLNRYNQLKKDFNEYQQILFDTAKRIAQLQGERITERMRRAMDAFNDGKVREANIILDEAEADARRNLEDYKQSKEITDLKRQAVINSIEELLLKTSTIMADASIPIEERIESTENLYAQADEMSKVAEYDKNKFAQILLDYGDFLKKYARYSQAEDIYKRLIVLSEEIYGEIHSDTAIAYNNVGCLYDDMGKYTDALKYHFRAQEIREEVLGKADLQTATSYNNIGLIYNQMVDYPKAMEYFRKALDIYERILGAENDYTSTAYNNIGCLLEDMGEYSKALEYHLKALVVDEKILGINHPETAKLYNNIGIVYHDMGDYQKALDYYNKAINVDKEALGINHPETAKVYNNIGCLYDDIGEYQKGLDNHLLALKIREKVLGKDHPHTAQSYHNIGVPYDLMGDHQKALHYYLKALEIQERTLGKEHLETAKTNYCIGGIYDSQGDYHKALEHYKKALDIQEKVLGKDHPDVLKSYNLIGTIYREIEDYHNALIYRQKEIDYHLRNSGNNSIKTAIAYNNVGAQYRDLTLYEKAIEYISKAYEIAVKIEDTTAKASYLNRLGRVYALMGNLEMARNKFKEAIDLLPEDHPEAVDSQNRLKEIQTKLH</sequence>
<dbReference type="SUPFAM" id="SSF81901">
    <property type="entry name" value="HCP-like"/>
    <property type="match status" value="1"/>
</dbReference>
<evidence type="ECO:0008006" key="7">
    <source>
        <dbReference type="Google" id="ProtNLM"/>
    </source>
</evidence>
<dbReference type="AlphaFoldDB" id="A0AA37I1F8"/>
<name>A0AA37I1F8_XYLRU</name>
<feature type="repeat" description="TPR" evidence="3">
    <location>
        <begin position="656"/>
        <end position="689"/>
    </location>
</feature>
<dbReference type="SMART" id="SM00671">
    <property type="entry name" value="SEL1"/>
    <property type="match status" value="4"/>
</dbReference>
<evidence type="ECO:0000256" key="1">
    <source>
        <dbReference type="ARBA" id="ARBA00022737"/>
    </source>
</evidence>
<reference evidence="5" key="1">
    <citation type="submission" date="2021-08" db="EMBL/GenBank/DDBJ databases">
        <title>Prevotella lacticifex sp. nov., isolated from rumen of cow.</title>
        <authorList>
            <person name="Shinkai T."/>
            <person name="Ikeyama N."/>
            <person name="Kumagai M."/>
            <person name="Ohmori H."/>
            <person name="Sakamoto M."/>
            <person name="Ohkuma M."/>
            <person name="Mitsumori M."/>
        </authorList>
    </citation>
    <scope>NUCLEOTIDE SEQUENCE</scope>
    <source>
        <strain evidence="5">JCM 8259</strain>
    </source>
</reference>
<proteinExistence type="predicted"/>